<comment type="caution">
    <text evidence="5">The sequence shown here is derived from an EMBL/GenBank/DDBJ whole genome shotgun (WGS) entry which is preliminary data.</text>
</comment>
<evidence type="ECO:0000313" key="5">
    <source>
        <dbReference type="EMBL" id="MDO9713175.1"/>
    </source>
</evidence>
<dbReference type="InterPro" id="IPR050330">
    <property type="entry name" value="Bact_OuterMem_StrucFunc"/>
</dbReference>
<dbReference type="InterPro" id="IPR006665">
    <property type="entry name" value="OmpA-like"/>
</dbReference>
<feature type="coiled-coil region" evidence="2">
    <location>
        <begin position="54"/>
        <end position="110"/>
    </location>
</feature>
<feature type="domain" description="OmpA-like" evidence="4">
    <location>
        <begin position="126"/>
        <end position="284"/>
    </location>
</feature>
<keyword evidence="2" id="KW-0175">Coiled coil</keyword>
<evidence type="ECO:0000256" key="1">
    <source>
        <dbReference type="PROSITE-ProRule" id="PRU00473"/>
    </source>
</evidence>
<proteinExistence type="predicted"/>
<keyword evidence="3" id="KW-0812">Transmembrane</keyword>
<keyword evidence="3" id="KW-1133">Transmembrane helix</keyword>
<protein>
    <recommendedName>
        <fullName evidence="4">OmpA-like domain-containing protein</fullName>
    </recommendedName>
</protein>
<dbReference type="PROSITE" id="PS51123">
    <property type="entry name" value="OMPA_2"/>
    <property type="match status" value="1"/>
</dbReference>
<keyword evidence="6" id="KW-1185">Reference proteome</keyword>
<reference evidence="5 6" key="1">
    <citation type="submission" date="2023-08" db="EMBL/GenBank/DDBJ databases">
        <title>The draft genome sequence of Paracraurococcus sp. LOR1-02.</title>
        <authorList>
            <person name="Kingkaew E."/>
            <person name="Tanasupawat S."/>
        </authorList>
    </citation>
    <scope>NUCLEOTIDE SEQUENCE [LARGE SCALE GENOMIC DNA]</scope>
    <source>
        <strain evidence="5 6">LOR1-02</strain>
    </source>
</reference>
<gene>
    <name evidence="5" type="ORF">Q7A36_32905</name>
</gene>
<accession>A0ABT9EB92</accession>
<dbReference type="Gene3D" id="3.30.1330.60">
    <property type="entry name" value="OmpA-like domain"/>
    <property type="match status" value="1"/>
</dbReference>
<dbReference type="Proteomes" id="UP001243009">
    <property type="component" value="Unassembled WGS sequence"/>
</dbReference>
<dbReference type="PANTHER" id="PTHR30329">
    <property type="entry name" value="STATOR ELEMENT OF FLAGELLAR MOTOR COMPLEX"/>
    <property type="match status" value="1"/>
</dbReference>
<dbReference type="InterPro" id="IPR036737">
    <property type="entry name" value="OmpA-like_sf"/>
</dbReference>
<keyword evidence="1 3" id="KW-0472">Membrane</keyword>
<dbReference type="RefSeq" id="WP_305108035.1">
    <property type="nucleotide sequence ID" value="NZ_JAUTWS010000074.1"/>
</dbReference>
<organism evidence="5 6">
    <name type="scientific">Paracraurococcus lichenis</name>
    <dbReference type="NCBI Taxonomy" id="3064888"/>
    <lineage>
        <taxon>Bacteria</taxon>
        <taxon>Pseudomonadati</taxon>
        <taxon>Pseudomonadota</taxon>
        <taxon>Alphaproteobacteria</taxon>
        <taxon>Acetobacterales</taxon>
        <taxon>Roseomonadaceae</taxon>
        <taxon>Paracraurococcus</taxon>
    </lineage>
</organism>
<evidence type="ECO:0000313" key="6">
    <source>
        <dbReference type="Proteomes" id="UP001243009"/>
    </source>
</evidence>
<dbReference type="PANTHER" id="PTHR30329:SF20">
    <property type="entry name" value="EXPORTED PROTEIN"/>
    <property type="match status" value="1"/>
</dbReference>
<dbReference type="EMBL" id="JAUTWS010000074">
    <property type="protein sequence ID" value="MDO9713175.1"/>
    <property type="molecule type" value="Genomic_DNA"/>
</dbReference>
<evidence type="ECO:0000256" key="3">
    <source>
        <dbReference type="SAM" id="Phobius"/>
    </source>
</evidence>
<evidence type="ECO:0000256" key="2">
    <source>
        <dbReference type="SAM" id="Coils"/>
    </source>
</evidence>
<sequence length="309" mass="34474">MFSRSAPVAQGEEGKDIFAPVADLMVGVVFIFIILMLALVMNLQREDTVAKSEYDQQVARVQMLEARNAELVEANERLVAFARFVRDSNVMRLMARLSSADATRERLLEEMRGRLAAANIEVTVNRGLGTLMLPARRLFDPGKAEPTVDGRATILQLGRVMADVLPCYSFVPGQDRQRCAISDEASRLNAVYIEGHTDVTPFSAPGARFSDNWDLSAGRAISAFKLVGDQFEQLRNLRNRDGDALLGVSGYADTRPANRTATDRRLPEVLDKDRRIEVRVIMTTNEEFVGSVLQELDNRLKQINDLTSR</sequence>
<name>A0ABT9EB92_9PROT</name>
<evidence type="ECO:0000259" key="4">
    <source>
        <dbReference type="PROSITE" id="PS51123"/>
    </source>
</evidence>
<dbReference type="SUPFAM" id="SSF103088">
    <property type="entry name" value="OmpA-like"/>
    <property type="match status" value="1"/>
</dbReference>
<feature type="transmembrane region" description="Helical" evidence="3">
    <location>
        <begin position="24"/>
        <end position="43"/>
    </location>
</feature>